<accession>A0A2M7G2V3</accession>
<dbReference type="Pfam" id="PF13646">
    <property type="entry name" value="HEAT_2"/>
    <property type="match status" value="1"/>
</dbReference>
<reference evidence="2 3" key="1">
    <citation type="submission" date="2017-09" db="EMBL/GenBank/DDBJ databases">
        <title>Depth-based differentiation of microbial function through sediment-hosted aquifers and enrichment of novel symbionts in the deep terrestrial subsurface.</title>
        <authorList>
            <person name="Probst A.J."/>
            <person name="Ladd B."/>
            <person name="Jarett J.K."/>
            <person name="Geller-Mcgrath D.E."/>
            <person name="Sieber C.M."/>
            <person name="Emerson J.B."/>
            <person name="Anantharaman K."/>
            <person name="Thomas B.C."/>
            <person name="Malmstrom R."/>
            <person name="Stieglmeier M."/>
            <person name="Klingl A."/>
            <person name="Woyke T."/>
            <person name="Ryan C.M."/>
            <person name="Banfield J.F."/>
        </authorList>
    </citation>
    <scope>NUCLEOTIDE SEQUENCE [LARGE SCALE GENOMIC DNA]</scope>
    <source>
        <strain evidence="2">CG17_big_fil_post_rev_8_21_14_2_50_48_46</strain>
    </source>
</reference>
<keyword evidence="1" id="KW-1133">Transmembrane helix</keyword>
<dbReference type="SUPFAM" id="SSF48371">
    <property type="entry name" value="ARM repeat"/>
    <property type="match status" value="1"/>
</dbReference>
<evidence type="ECO:0000313" key="3">
    <source>
        <dbReference type="Proteomes" id="UP000231019"/>
    </source>
</evidence>
<keyword evidence="1" id="KW-0472">Membrane</keyword>
<sequence length="392" mass="44254">MKKPIQARVKTLPFIILLNAFETDSPSLLFLFKHMTQGGVFRHYFTVLKGRPLLGILLLISLGLICGCLFLSLLAVFTHLKQNLQTQREQAFSKQIQPLLTAFLFQNLPAQAIWKQVSRHSEKIFLDLLYQYHQRLKGQAKESLGLLAEPYLQDLKAQFQDRQIYVRARALKLAALFQEQRFVPELLQGLEDPSPVVVLICFQILSQPQHPDILQPLIKSLKKLENLSAVYIASLLARKGLSLAPDLRALFSNPAENIRIRIIAAKTLLYLHDLQSISLALEILKQEEHLDIIVPALNLIEKLSPEDVSEQILPFAQSPQFAIRAYALRTLASLNKVQHSELFVRALEDASPWVTRQAALALKNTGQEERLKTISLSGSPAAEIAKQTLETL</sequence>
<proteinExistence type="predicted"/>
<feature type="transmembrane region" description="Helical" evidence="1">
    <location>
        <begin position="52"/>
        <end position="78"/>
    </location>
</feature>
<evidence type="ECO:0000256" key="1">
    <source>
        <dbReference type="SAM" id="Phobius"/>
    </source>
</evidence>
<comment type="caution">
    <text evidence="2">The sequence shown here is derived from an EMBL/GenBank/DDBJ whole genome shotgun (WGS) entry which is preliminary data.</text>
</comment>
<name>A0A2M7G2V3_9BACT</name>
<dbReference type="InterPro" id="IPR016024">
    <property type="entry name" value="ARM-type_fold"/>
</dbReference>
<dbReference type="InterPro" id="IPR011989">
    <property type="entry name" value="ARM-like"/>
</dbReference>
<protein>
    <recommendedName>
        <fullName evidence="4">HEAT repeat domain-containing protein</fullName>
    </recommendedName>
</protein>
<evidence type="ECO:0008006" key="4">
    <source>
        <dbReference type="Google" id="ProtNLM"/>
    </source>
</evidence>
<keyword evidence="1" id="KW-0812">Transmembrane</keyword>
<dbReference type="Proteomes" id="UP000231019">
    <property type="component" value="Unassembled WGS sequence"/>
</dbReference>
<organism evidence="2 3">
    <name type="scientific">bacterium (Candidatus Blackallbacteria) CG17_big_fil_post_rev_8_21_14_2_50_48_46</name>
    <dbReference type="NCBI Taxonomy" id="2014261"/>
    <lineage>
        <taxon>Bacteria</taxon>
        <taxon>Candidatus Blackallbacteria</taxon>
    </lineage>
</organism>
<dbReference type="Gene3D" id="1.25.10.10">
    <property type="entry name" value="Leucine-rich Repeat Variant"/>
    <property type="match status" value="2"/>
</dbReference>
<dbReference type="EMBL" id="PFFQ01000040">
    <property type="protein sequence ID" value="PIW16142.1"/>
    <property type="molecule type" value="Genomic_DNA"/>
</dbReference>
<gene>
    <name evidence="2" type="ORF">COW36_14350</name>
</gene>
<evidence type="ECO:0000313" key="2">
    <source>
        <dbReference type="EMBL" id="PIW16142.1"/>
    </source>
</evidence>
<dbReference type="AlphaFoldDB" id="A0A2M7G2V3"/>